<keyword evidence="2" id="KW-0472">Membrane</keyword>
<proteinExistence type="predicted"/>
<evidence type="ECO:0000256" key="1">
    <source>
        <dbReference type="SAM" id="MobiDB-lite"/>
    </source>
</evidence>
<dbReference type="PANTHER" id="PTHR35043">
    <property type="entry name" value="TRANSCRIPTION FACTOR DOMAIN-CONTAINING PROTEIN"/>
    <property type="match status" value="1"/>
</dbReference>
<dbReference type="OrthoDB" id="9451547at2759"/>
<feature type="transmembrane region" description="Helical" evidence="2">
    <location>
        <begin position="463"/>
        <end position="483"/>
    </location>
</feature>
<keyword evidence="4" id="KW-1185">Reference proteome</keyword>
<organism evidence="3 4">
    <name type="scientific">Phialocephala subalpina</name>
    <dbReference type="NCBI Taxonomy" id="576137"/>
    <lineage>
        <taxon>Eukaryota</taxon>
        <taxon>Fungi</taxon>
        <taxon>Dikarya</taxon>
        <taxon>Ascomycota</taxon>
        <taxon>Pezizomycotina</taxon>
        <taxon>Leotiomycetes</taxon>
        <taxon>Helotiales</taxon>
        <taxon>Mollisiaceae</taxon>
        <taxon>Phialocephala</taxon>
        <taxon>Phialocephala fortinii species complex</taxon>
    </lineage>
</organism>
<feature type="transmembrane region" description="Helical" evidence="2">
    <location>
        <begin position="495"/>
        <end position="520"/>
    </location>
</feature>
<dbReference type="EMBL" id="FJOG01000035">
    <property type="protein sequence ID" value="CZR66249.1"/>
    <property type="molecule type" value="Genomic_DNA"/>
</dbReference>
<feature type="transmembrane region" description="Helical" evidence="2">
    <location>
        <begin position="540"/>
        <end position="561"/>
    </location>
</feature>
<evidence type="ECO:0000313" key="4">
    <source>
        <dbReference type="Proteomes" id="UP000184330"/>
    </source>
</evidence>
<reference evidence="3 4" key="1">
    <citation type="submission" date="2016-03" db="EMBL/GenBank/DDBJ databases">
        <authorList>
            <person name="Ploux O."/>
        </authorList>
    </citation>
    <scope>NUCLEOTIDE SEQUENCE [LARGE SCALE GENOMIC DNA]</scope>
    <source>
        <strain evidence="3 4">UAMH 11012</strain>
    </source>
</reference>
<accession>A0A1L7XMJ6</accession>
<keyword evidence="2" id="KW-1133">Transmembrane helix</keyword>
<keyword evidence="2" id="KW-0812">Transmembrane</keyword>
<feature type="region of interest" description="Disordered" evidence="1">
    <location>
        <begin position="1"/>
        <end position="21"/>
    </location>
</feature>
<feature type="compositionally biased region" description="Low complexity" evidence="1">
    <location>
        <begin position="108"/>
        <end position="120"/>
    </location>
</feature>
<dbReference type="Proteomes" id="UP000184330">
    <property type="component" value="Unassembled WGS sequence"/>
</dbReference>
<evidence type="ECO:0000313" key="3">
    <source>
        <dbReference type="EMBL" id="CZR66249.1"/>
    </source>
</evidence>
<feature type="compositionally biased region" description="Pro residues" evidence="1">
    <location>
        <begin position="1"/>
        <end position="10"/>
    </location>
</feature>
<feature type="region of interest" description="Disordered" evidence="1">
    <location>
        <begin position="104"/>
        <end position="128"/>
    </location>
</feature>
<protein>
    <submittedName>
        <fullName evidence="3">Uncharacterized protein</fullName>
    </submittedName>
</protein>
<dbReference type="STRING" id="576137.A0A1L7XMJ6"/>
<evidence type="ECO:0000256" key="2">
    <source>
        <dbReference type="SAM" id="Phobius"/>
    </source>
</evidence>
<sequence length="589" mass="66016">MAPSTPPPREGPGTGTVGWVSGPNGRGTADLVISCLLTLGLCVWSALHLNIPAKDESRRQYWLRRVKWSVCGVLIPEIVVLLAWRQWTSAGRLTSGVNKVLNDAEHQSSSSNASSTSKSSGVDEPENQYRGLFPQRKHPWTNVHSFYAGAGGFVFDLEQSDGGYGVEPFISSPQRLTLTAHGVLLLAKCGLLPDLDEREIQDKSKTDGLAKALVLLQASWMLLQTFGRMATHIPTSLLEVNTIGHILCAFVVYLLWWNKPREIHEPTVLKGDWVDSMCAYMYMSSRMSGTRVKGHFKPRSWVIPELKKCVYLEYEHESTSPGLSNDVFIDTVEQIETQALSSRKKPTSLNDSSDSQLSGAFELQPSRYLDSQKTVSRKLKMGWTPEPNYDNATLRKTRHRLAAAAVQKHPALKARFSRLLRSDLEDPSITETPTYEPLIEQLVVHQARNWPSDFLLPGLGGELMGIALWFATMAYGGVHIAAWHEFFPTRVERQLWRLSSVYIACSGLLWLLMNIFGAISPWASTYWDRFISFQALWVEYIVYGVTATACGLLYTFARAFLVIDAIVSLRQLPAQTYNTPQWSEVIPHL</sequence>
<dbReference type="PANTHER" id="PTHR35043:SF7">
    <property type="entry name" value="TRANSCRIPTION FACTOR DOMAIN-CONTAINING PROTEIN"/>
    <property type="match status" value="1"/>
</dbReference>
<dbReference type="AlphaFoldDB" id="A0A1L7XMJ6"/>
<gene>
    <name evidence="3" type="ORF">PAC_16150</name>
</gene>
<name>A0A1L7XMJ6_9HELO</name>